<reference evidence="1 2" key="1">
    <citation type="journal article" date="2024" name="Commun. Biol.">
        <title>Comparative genomic analysis of thermophilic fungi reveals convergent evolutionary adaptations and gene losses.</title>
        <authorList>
            <person name="Steindorff A.S."/>
            <person name="Aguilar-Pontes M.V."/>
            <person name="Robinson A.J."/>
            <person name="Andreopoulos B."/>
            <person name="LaButti K."/>
            <person name="Kuo A."/>
            <person name="Mondo S."/>
            <person name="Riley R."/>
            <person name="Otillar R."/>
            <person name="Haridas S."/>
            <person name="Lipzen A."/>
            <person name="Grimwood J."/>
            <person name="Schmutz J."/>
            <person name="Clum A."/>
            <person name="Reid I.D."/>
            <person name="Moisan M.C."/>
            <person name="Butler G."/>
            <person name="Nguyen T.T.M."/>
            <person name="Dewar K."/>
            <person name="Conant G."/>
            <person name="Drula E."/>
            <person name="Henrissat B."/>
            <person name="Hansel C."/>
            <person name="Singer S."/>
            <person name="Hutchinson M.I."/>
            <person name="de Vries R.P."/>
            <person name="Natvig D.O."/>
            <person name="Powell A.J."/>
            <person name="Tsang A."/>
            <person name="Grigoriev I.V."/>
        </authorList>
    </citation>
    <scope>NUCLEOTIDE SEQUENCE [LARGE SCALE GENOMIC DNA]</scope>
    <source>
        <strain evidence="1 2">CBS 494.80</strain>
    </source>
</reference>
<comment type="caution">
    <text evidence="1">The sequence shown here is derived from an EMBL/GenBank/DDBJ whole genome shotgun (WGS) entry which is preliminary data.</text>
</comment>
<gene>
    <name evidence="1" type="ORF">VTL71DRAFT_11636</name>
</gene>
<proteinExistence type="predicted"/>
<evidence type="ECO:0000313" key="2">
    <source>
        <dbReference type="Proteomes" id="UP001595075"/>
    </source>
</evidence>
<organism evidence="1 2">
    <name type="scientific">Oculimacula yallundae</name>
    <dbReference type="NCBI Taxonomy" id="86028"/>
    <lineage>
        <taxon>Eukaryota</taxon>
        <taxon>Fungi</taxon>
        <taxon>Dikarya</taxon>
        <taxon>Ascomycota</taxon>
        <taxon>Pezizomycotina</taxon>
        <taxon>Leotiomycetes</taxon>
        <taxon>Helotiales</taxon>
        <taxon>Ploettnerulaceae</taxon>
        <taxon>Oculimacula</taxon>
    </lineage>
</organism>
<evidence type="ECO:0000313" key="1">
    <source>
        <dbReference type="EMBL" id="KAL2072293.1"/>
    </source>
</evidence>
<name>A0ABR4CSF8_9HELO</name>
<dbReference type="Proteomes" id="UP001595075">
    <property type="component" value="Unassembled WGS sequence"/>
</dbReference>
<protein>
    <submittedName>
        <fullName evidence="1">Uncharacterized protein</fullName>
    </submittedName>
</protein>
<sequence length="130" mass="14147">MAEYRNSLVQADNWNATEEDLDEVDMIQVSEEKLPATHKHTVIRNVLFACCFQFSPRASLANLPARSRQPLAPTAGKMAGRAIESYLLPSALPPVVHIVVGTGSCGAGDGRVGVMKAKLKCFKCLEHLKL</sequence>
<keyword evidence="2" id="KW-1185">Reference proteome</keyword>
<dbReference type="EMBL" id="JAZHXI010000004">
    <property type="protein sequence ID" value="KAL2072293.1"/>
    <property type="molecule type" value="Genomic_DNA"/>
</dbReference>
<accession>A0ABR4CSF8</accession>